<dbReference type="Proteomes" id="UP000015105">
    <property type="component" value="Chromosome 4D"/>
</dbReference>
<accession>A0A453H0H7</accession>
<evidence type="ECO:0000313" key="2">
    <source>
        <dbReference type="Proteomes" id="UP000015105"/>
    </source>
</evidence>
<reference evidence="2" key="2">
    <citation type="journal article" date="2017" name="Nat. Plants">
        <title>The Aegilops tauschii genome reveals multiple impacts of transposons.</title>
        <authorList>
            <person name="Zhao G."/>
            <person name="Zou C."/>
            <person name="Li K."/>
            <person name="Wang K."/>
            <person name="Li T."/>
            <person name="Gao L."/>
            <person name="Zhang X."/>
            <person name="Wang H."/>
            <person name="Yang Z."/>
            <person name="Liu X."/>
            <person name="Jiang W."/>
            <person name="Mao L."/>
            <person name="Kong X."/>
            <person name="Jiao Y."/>
            <person name="Jia J."/>
        </authorList>
    </citation>
    <scope>NUCLEOTIDE SEQUENCE [LARGE SCALE GENOMIC DNA]</scope>
    <source>
        <strain evidence="2">cv. AL8/78</strain>
    </source>
</reference>
<reference evidence="1" key="3">
    <citation type="journal article" date="2017" name="Nature">
        <title>Genome sequence of the progenitor of the wheat D genome Aegilops tauschii.</title>
        <authorList>
            <person name="Luo M.C."/>
            <person name="Gu Y.Q."/>
            <person name="Puiu D."/>
            <person name="Wang H."/>
            <person name="Twardziok S.O."/>
            <person name="Deal K.R."/>
            <person name="Huo N."/>
            <person name="Zhu T."/>
            <person name="Wang L."/>
            <person name="Wang Y."/>
            <person name="McGuire P.E."/>
            <person name="Liu S."/>
            <person name="Long H."/>
            <person name="Ramasamy R.K."/>
            <person name="Rodriguez J.C."/>
            <person name="Van S.L."/>
            <person name="Yuan L."/>
            <person name="Wang Z."/>
            <person name="Xia Z."/>
            <person name="Xiao L."/>
            <person name="Anderson O.D."/>
            <person name="Ouyang S."/>
            <person name="Liang Y."/>
            <person name="Zimin A.V."/>
            <person name="Pertea G."/>
            <person name="Qi P."/>
            <person name="Bennetzen J.L."/>
            <person name="Dai X."/>
            <person name="Dawson M.W."/>
            <person name="Muller H.G."/>
            <person name="Kugler K."/>
            <person name="Rivarola-Duarte L."/>
            <person name="Spannagl M."/>
            <person name="Mayer K.F.X."/>
            <person name="Lu F.H."/>
            <person name="Bevan M.W."/>
            <person name="Leroy P."/>
            <person name="Li P."/>
            <person name="You F.M."/>
            <person name="Sun Q."/>
            <person name="Liu Z."/>
            <person name="Lyons E."/>
            <person name="Wicker T."/>
            <person name="Salzberg S.L."/>
            <person name="Devos K.M."/>
            <person name="Dvorak J."/>
        </authorList>
    </citation>
    <scope>NUCLEOTIDE SEQUENCE [LARGE SCALE GENOMIC DNA]</scope>
    <source>
        <strain evidence="1">cv. AL8/78</strain>
    </source>
</reference>
<dbReference type="EnsemblPlants" id="AET4Gv20020300.5">
    <property type="protein sequence ID" value="AET4Gv20020300.5"/>
    <property type="gene ID" value="AET4Gv20020300"/>
</dbReference>
<dbReference type="Gramene" id="AET4Gv20020300.5">
    <property type="protein sequence ID" value="AET4Gv20020300.5"/>
    <property type="gene ID" value="AET4Gv20020300"/>
</dbReference>
<name>A0A453H0H7_AEGTS</name>
<sequence>ADDGEGTDECDPGMNVLSSIVLGKPSYHLCSL</sequence>
<organism evidence="1 2">
    <name type="scientific">Aegilops tauschii subsp. strangulata</name>
    <name type="common">Goatgrass</name>
    <dbReference type="NCBI Taxonomy" id="200361"/>
    <lineage>
        <taxon>Eukaryota</taxon>
        <taxon>Viridiplantae</taxon>
        <taxon>Streptophyta</taxon>
        <taxon>Embryophyta</taxon>
        <taxon>Tracheophyta</taxon>
        <taxon>Spermatophyta</taxon>
        <taxon>Magnoliopsida</taxon>
        <taxon>Liliopsida</taxon>
        <taxon>Poales</taxon>
        <taxon>Poaceae</taxon>
        <taxon>BOP clade</taxon>
        <taxon>Pooideae</taxon>
        <taxon>Triticodae</taxon>
        <taxon>Triticeae</taxon>
        <taxon>Triticinae</taxon>
        <taxon>Aegilops</taxon>
    </lineage>
</organism>
<reference evidence="2" key="1">
    <citation type="journal article" date="2014" name="Science">
        <title>Ancient hybridizations among the ancestral genomes of bread wheat.</title>
        <authorList>
            <consortium name="International Wheat Genome Sequencing Consortium,"/>
            <person name="Marcussen T."/>
            <person name="Sandve S.R."/>
            <person name="Heier L."/>
            <person name="Spannagl M."/>
            <person name="Pfeifer M."/>
            <person name="Jakobsen K.S."/>
            <person name="Wulff B.B."/>
            <person name="Steuernagel B."/>
            <person name="Mayer K.F."/>
            <person name="Olsen O.A."/>
        </authorList>
    </citation>
    <scope>NUCLEOTIDE SEQUENCE [LARGE SCALE GENOMIC DNA]</scope>
    <source>
        <strain evidence="2">cv. AL8/78</strain>
    </source>
</reference>
<keyword evidence="2" id="KW-1185">Reference proteome</keyword>
<proteinExistence type="predicted"/>
<reference evidence="1" key="5">
    <citation type="journal article" date="2021" name="G3 (Bethesda)">
        <title>Aegilops tauschii genome assembly Aet v5.0 features greater sequence contiguity and improved annotation.</title>
        <authorList>
            <person name="Wang L."/>
            <person name="Zhu T."/>
            <person name="Rodriguez J.C."/>
            <person name="Deal K.R."/>
            <person name="Dubcovsky J."/>
            <person name="McGuire P.E."/>
            <person name="Lux T."/>
            <person name="Spannagl M."/>
            <person name="Mayer K.F.X."/>
            <person name="Baldrich P."/>
            <person name="Meyers B.C."/>
            <person name="Huo N."/>
            <person name="Gu Y.Q."/>
            <person name="Zhou H."/>
            <person name="Devos K.M."/>
            <person name="Bennetzen J.L."/>
            <person name="Unver T."/>
            <person name="Budak H."/>
            <person name="Gulick P.J."/>
            <person name="Galiba G."/>
            <person name="Kalapos B."/>
            <person name="Nelson D.R."/>
            <person name="Li P."/>
            <person name="You F.M."/>
            <person name="Luo M.C."/>
            <person name="Dvorak J."/>
        </authorList>
    </citation>
    <scope>NUCLEOTIDE SEQUENCE [LARGE SCALE GENOMIC DNA]</scope>
    <source>
        <strain evidence="1">cv. AL8/78</strain>
    </source>
</reference>
<protein>
    <submittedName>
        <fullName evidence="1">Uncharacterized protein</fullName>
    </submittedName>
</protein>
<evidence type="ECO:0000313" key="1">
    <source>
        <dbReference type="EnsemblPlants" id="AET4Gv20020300.5"/>
    </source>
</evidence>
<reference evidence="1" key="4">
    <citation type="submission" date="2019-03" db="UniProtKB">
        <authorList>
            <consortium name="EnsemblPlants"/>
        </authorList>
    </citation>
    <scope>IDENTIFICATION</scope>
</reference>
<dbReference type="AlphaFoldDB" id="A0A453H0H7"/>